<evidence type="ECO:0000256" key="1">
    <source>
        <dbReference type="SAM" id="Coils"/>
    </source>
</evidence>
<dbReference type="EMBL" id="MN740886">
    <property type="protein sequence ID" value="QHU16592.1"/>
    <property type="molecule type" value="Genomic_DNA"/>
</dbReference>
<feature type="coiled-coil region" evidence="1">
    <location>
        <begin position="188"/>
        <end position="235"/>
    </location>
</feature>
<sequence>MSGFERKILENGQPNPKYIDLCDEDQPIAGQKFVCMSFISPEKILKKREVYLFDEFVRQWDFTKSMTKFNDFLHFISYKYSLNIEAVLNDLNDFSKEEEARLKENSTIDDYKTFLDRQEDKLNERFNREHSFQTSVRGLKVRGVFPTQEEAELRCKKLREFDPNHDILVGPVGMWMPWDPDAYKTGRVEFMEEELNQLHQEKLKNEEKAKQEFEKRIKETKKKAIEENIKLAEKSGNVLTQTMDEEGNLIGVKDTVDFEEREVAEPESMKLHNELLLKNALEREQKEKEQQVEQESSQVL</sequence>
<reference evidence="2" key="1">
    <citation type="journal article" date="2020" name="Nature">
        <title>Giant virus diversity and host interactions through global metagenomics.</title>
        <authorList>
            <person name="Schulz F."/>
            <person name="Roux S."/>
            <person name="Paez-Espino D."/>
            <person name="Jungbluth S."/>
            <person name="Walsh D.A."/>
            <person name="Denef V.J."/>
            <person name="McMahon K.D."/>
            <person name="Konstantinidis K.T."/>
            <person name="Eloe-Fadrosh E.A."/>
            <person name="Kyrpides N.C."/>
            <person name="Woyke T."/>
        </authorList>
    </citation>
    <scope>NUCLEOTIDE SEQUENCE</scope>
    <source>
        <strain evidence="2">GVMAG-S-3300012000-53</strain>
    </source>
</reference>
<dbReference type="AlphaFoldDB" id="A0A6C0KF03"/>
<proteinExistence type="predicted"/>
<evidence type="ECO:0000313" key="2">
    <source>
        <dbReference type="EMBL" id="QHU16592.1"/>
    </source>
</evidence>
<feature type="coiled-coil region" evidence="1">
    <location>
        <begin position="271"/>
        <end position="298"/>
    </location>
</feature>
<protein>
    <submittedName>
        <fullName evidence="2">Uncharacterized protein</fullName>
    </submittedName>
</protein>
<keyword evidence="1" id="KW-0175">Coiled coil</keyword>
<organism evidence="2">
    <name type="scientific">viral metagenome</name>
    <dbReference type="NCBI Taxonomy" id="1070528"/>
    <lineage>
        <taxon>unclassified sequences</taxon>
        <taxon>metagenomes</taxon>
        <taxon>organismal metagenomes</taxon>
    </lineage>
</organism>
<dbReference type="Pfam" id="PF19150">
    <property type="entry name" value="DUF5832"/>
    <property type="match status" value="1"/>
</dbReference>
<accession>A0A6C0KF03</accession>
<dbReference type="InterPro" id="IPR043872">
    <property type="entry name" value="DUF5832"/>
</dbReference>
<name>A0A6C0KF03_9ZZZZ</name>